<protein>
    <submittedName>
        <fullName evidence="4">MCE family protein</fullName>
    </submittedName>
</protein>
<sequence>MTRRPRSTGRQPKPRPAIKRAVQAGALTTSAVIVLGGCSWQGLNSVPLPGAAGRGDGAFEVTVHMPDVTTLTRNSPVRIGDVEVGSISDIVARDYEAVLTLSLDKEVKMPANTWAKVGQTSLLGSQHLELTPPPEEKPTGELKGGDVIPIERAGTYPTTEQTLAALSVVLSGGGLQQIEDIAHELNAALDDGRVTDAKAVIGELNDTVSTLDSQRDSIVQAIEGLDRLSGTVAEQNDTLGKALTQMPAATTLLREQRDQLSGALVGLGDLGARATTVANLAGPDLVENLNNLAPTLNQLANTGRNLTRVLNILITFPFPQNGMDNFLKGDFANLYIDADLTGDRMAETFFLGTDWGDRMAGLEGVVGLAPAPMSSADPYAMEVPEGQQHYNGDGDDPAAPGGAPADAPAPAPAPGPGGGGQP</sequence>
<comment type="caution">
    <text evidence="4">The sequence shown here is derived from an EMBL/GenBank/DDBJ whole genome shotgun (WGS) entry which is preliminary data.</text>
</comment>
<dbReference type="InterPro" id="IPR052336">
    <property type="entry name" value="MlaD_Phospholipid_Transporter"/>
</dbReference>
<dbReference type="InterPro" id="IPR003399">
    <property type="entry name" value="Mce/MlaD"/>
</dbReference>
<gene>
    <name evidence="4" type="ORF">K8V11_02685</name>
</gene>
<dbReference type="AlphaFoldDB" id="A0A921F3G8"/>
<keyword evidence="2" id="KW-0472">Membrane</keyword>
<evidence type="ECO:0000256" key="1">
    <source>
        <dbReference type="SAM" id="MobiDB-lite"/>
    </source>
</evidence>
<dbReference type="PANTHER" id="PTHR33371:SF15">
    <property type="entry name" value="LIPOPROTEIN LPRN"/>
    <property type="match status" value="1"/>
</dbReference>
<feature type="domain" description="Mce/MlaD" evidence="3">
    <location>
        <begin position="60"/>
        <end position="133"/>
    </location>
</feature>
<dbReference type="InterPro" id="IPR005693">
    <property type="entry name" value="Mce"/>
</dbReference>
<feature type="transmembrane region" description="Helical" evidence="2">
    <location>
        <begin position="21"/>
        <end position="43"/>
    </location>
</feature>
<keyword evidence="2" id="KW-0812">Transmembrane</keyword>
<dbReference type="PANTHER" id="PTHR33371">
    <property type="entry name" value="INTERMEMBRANE PHOSPHOLIPID TRANSPORT SYSTEM BINDING PROTEIN MLAD-RELATED"/>
    <property type="match status" value="1"/>
</dbReference>
<feature type="region of interest" description="Disordered" evidence="1">
    <location>
        <begin position="376"/>
        <end position="422"/>
    </location>
</feature>
<evidence type="ECO:0000313" key="5">
    <source>
        <dbReference type="Proteomes" id="UP000776650"/>
    </source>
</evidence>
<reference evidence="4" key="2">
    <citation type="submission" date="2021-09" db="EMBL/GenBank/DDBJ databases">
        <authorList>
            <person name="Gilroy R."/>
        </authorList>
    </citation>
    <scope>NUCLEOTIDE SEQUENCE</scope>
    <source>
        <strain evidence="4">ChiGjej1B1-18357</strain>
    </source>
</reference>
<evidence type="ECO:0000313" key="4">
    <source>
        <dbReference type="EMBL" id="HJE89903.1"/>
    </source>
</evidence>
<dbReference type="NCBIfam" id="TIGR00996">
    <property type="entry name" value="Mtu_fam_mce"/>
    <property type="match status" value="1"/>
</dbReference>
<dbReference type="GO" id="GO:0005576">
    <property type="term" value="C:extracellular region"/>
    <property type="evidence" value="ECO:0007669"/>
    <property type="project" value="TreeGrafter"/>
</dbReference>
<organism evidence="4 5">
    <name type="scientific">Dietzia timorensis</name>
    <dbReference type="NCBI Taxonomy" id="499555"/>
    <lineage>
        <taxon>Bacteria</taxon>
        <taxon>Bacillati</taxon>
        <taxon>Actinomycetota</taxon>
        <taxon>Actinomycetes</taxon>
        <taxon>Mycobacteriales</taxon>
        <taxon>Dietziaceae</taxon>
        <taxon>Dietzia</taxon>
    </lineage>
</organism>
<dbReference type="RefSeq" id="WP_303910671.1">
    <property type="nucleotide sequence ID" value="NZ_DYXM01000055.1"/>
</dbReference>
<evidence type="ECO:0000256" key="2">
    <source>
        <dbReference type="SAM" id="Phobius"/>
    </source>
</evidence>
<accession>A0A921F3G8</accession>
<reference evidence="4" key="1">
    <citation type="journal article" date="2021" name="PeerJ">
        <title>Extensive microbial diversity within the chicken gut microbiome revealed by metagenomics and culture.</title>
        <authorList>
            <person name="Gilroy R."/>
            <person name="Ravi A."/>
            <person name="Getino M."/>
            <person name="Pursley I."/>
            <person name="Horton D.L."/>
            <person name="Alikhan N.F."/>
            <person name="Baker D."/>
            <person name="Gharbi K."/>
            <person name="Hall N."/>
            <person name="Watson M."/>
            <person name="Adriaenssens E.M."/>
            <person name="Foster-Nyarko E."/>
            <person name="Jarju S."/>
            <person name="Secka A."/>
            <person name="Antonio M."/>
            <person name="Oren A."/>
            <person name="Chaudhuri R.R."/>
            <person name="La Ragione R."/>
            <person name="Hildebrand F."/>
            <person name="Pallen M.J."/>
        </authorList>
    </citation>
    <scope>NUCLEOTIDE SEQUENCE</scope>
    <source>
        <strain evidence="4">ChiGjej1B1-18357</strain>
    </source>
</reference>
<keyword evidence="2" id="KW-1133">Transmembrane helix</keyword>
<name>A0A921F3G8_9ACTN</name>
<feature type="compositionally biased region" description="Low complexity" evidence="1">
    <location>
        <begin position="397"/>
        <end position="406"/>
    </location>
</feature>
<dbReference type="EMBL" id="DYXM01000055">
    <property type="protein sequence ID" value="HJE89903.1"/>
    <property type="molecule type" value="Genomic_DNA"/>
</dbReference>
<dbReference type="Pfam" id="PF02470">
    <property type="entry name" value="MlaD"/>
    <property type="match status" value="1"/>
</dbReference>
<proteinExistence type="predicted"/>
<dbReference type="Proteomes" id="UP000776650">
    <property type="component" value="Unassembled WGS sequence"/>
</dbReference>
<evidence type="ECO:0000259" key="3">
    <source>
        <dbReference type="Pfam" id="PF02470"/>
    </source>
</evidence>